<gene>
    <name evidence="2" type="ORF">EMH_0004370</name>
</gene>
<dbReference type="GeneID" id="25375472"/>
<name>U6JXZ8_9EIME</name>
<feature type="compositionally biased region" description="Low complexity" evidence="1">
    <location>
        <begin position="341"/>
        <end position="354"/>
    </location>
</feature>
<dbReference type="EMBL" id="HG682032">
    <property type="protein sequence ID" value="CDJ29641.1"/>
    <property type="molecule type" value="Genomic_DNA"/>
</dbReference>
<sequence length="646" mass="72488">MEQRLLGPLTVAVYRLQKLNLDYAMGLVYLFRRAAHCTALRAPPQGGPSPLGSFPLLHCLYTGSKTTIRWLDGPAVCAFHSQVATPSASAAESTGAPGGAAEQLQQQQQQPQQAESLEGEGLRSVQEPRKDEVALRFPLLTERRWDDVYCSDLCLQLDRLIFSCATAEEVLRIVSSHRGAFFVKNLVSALKHLAALSIQSRSSTSAGSSSKEQEERNKAAAATAAAAAAAAAAPPLSQLSLKLPAPPTWPQERLSVFHFFSALSGEEAAVERSFSRRIEAESIVRDPRQDLRLHRNVLTFAAAADVVLSLRILNHPHYPLLSALLPALRTVPLPHLPPYLQQQQQQQQQEQQQQEQEEAEAELQQQQELQEHPYDDQQQQQRRRSCNSSRSCRSIREQQSPKIEDNKELLLAAAARYLEDYIDCISPAASLDALLAFSSDVHAPGFLLRKIRQDTAWEKQQQQLFWVLLLQQLLYPPLDYRLPMRCIHESLRAWCVSRGGLSVEFREEVLGVSSVLRALGVLHRTAVSINESPLPVDIVIPAPDGSLSALIVTQECARNTMALCGGSMLLSVHLKSMGVKRVLAISRNKWRRADAEEQKNIILNRLETLEQLRIYELQQEQQQQQQQQQEQREQQQQEQQQQQLQQ</sequence>
<dbReference type="OrthoDB" id="354609at2759"/>
<dbReference type="AlphaFoldDB" id="U6JXZ8"/>
<dbReference type="RefSeq" id="XP_013352210.1">
    <property type="nucleotide sequence ID" value="XM_013496756.1"/>
</dbReference>
<feature type="region of interest" description="Disordered" evidence="1">
    <location>
        <begin position="623"/>
        <end position="646"/>
    </location>
</feature>
<evidence type="ECO:0000256" key="1">
    <source>
        <dbReference type="SAM" id="MobiDB-lite"/>
    </source>
</evidence>
<proteinExistence type="predicted"/>
<organism evidence="2 3">
    <name type="scientific">Eimeria mitis</name>
    <dbReference type="NCBI Taxonomy" id="44415"/>
    <lineage>
        <taxon>Eukaryota</taxon>
        <taxon>Sar</taxon>
        <taxon>Alveolata</taxon>
        <taxon>Apicomplexa</taxon>
        <taxon>Conoidasida</taxon>
        <taxon>Coccidia</taxon>
        <taxon>Eucoccidiorida</taxon>
        <taxon>Eimeriorina</taxon>
        <taxon>Eimeriidae</taxon>
        <taxon>Eimeria</taxon>
    </lineage>
</organism>
<keyword evidence="3" id="KW-1185">Reference proteome</keyword>
<dbReference type="GO" id="GO:0043565">
    <property type="term" value="F:sequence-specific DNA binding"/>
    <property type="evidence" value="ECO:0007669"/>
    <property type="project" value="TreeGrafter"/>
</dbReference>
<evidence type="ECO:0000313" key="3">
    <source>
        <dbReference type="Proteomes" id="UP000030744"/>
    </source>
</evidence>
<dbReference type="GO" id="GO:0010468">
    <property type="term" value="P:regulation of gene expression"/>
    <property type="evidence" value="ECO:0007669"/>
    <property type="project" value="TreeGrafter"/>
</dbReference>
<feature type="compositionally biased region" description="Low complexity" evidence="1">
    <location>
        <begin position="636"/>
        <end position="646"/>
    </location>
</feature>
<dbReference type="PANTHER" id="PTHR14312">
    <property type="entry name" value="CREB/ATF BZIP TRANSCRIPTION FACTOR"/>
    <property type="match status" value="1"/>
</dbReference>
<feature type="region of interest" description="Disordered" evidence="1">
    <location>
        <begin position="88"/>
        <end position="126"/>
    </location>
</feature>
<feature type="compositionally biased region" description="Low complexity" evidence="1">
    <location>
        <begin position="99"/>
        <end position="116"/>
    </location>
</feature>
<accession>U6JXZ8</accession>
<dbReference type="GO" id="GO:0005634">
    <property type="term" value="C:nucleus"/>
    <property type="evidence" value="ECO:0007669"/>
    <property type="project" value="TreeGrafter"/>
</dbReference>
<evidence type="ECO:0000313" key="2">
    <source>
        <dbReference type="EMBL" id="CDJ29641.1"/>
    </source>
</evidence>
<reference evidence="2" key="1">
    <citation type="submission" date="2013-10" db="EMBL/GenBank/DDBJ databases">
        <title>Genomic analysis of the causative agents of coccidiosis in chickens.</title>
        <authorList>
            <person name="Reid A.J."/>
            <person name="Blake D."/>
            <person name="Billington K."/>
            <person name="Browne H."/>
            <person name="Dunn M."/>
            <person name="Hung S."/>
            <person name="Kawahara F."/>
            <person name="Miranda-Saavedra D."/>
            <person name="Mourier T."/>
            <person name="Nagra H."/>
            <person name="Otto T.D."/>
            <person name="Rawlings N."/>
            <person name="Sanchez A."/>
            <person name="Sanders M."/>
            <person name="Subramaniam C."/>
            <person name="Tay Y."/>
            <person name="Dear P."/>
            <person name="Doerig C."/>
            <person name="Gruber A."/>
            <person name="Parkinson J."/>
            <person name="Shirley M."/>
            <person name="Wan K.L."/>
            <person name="Berriman M."/>
            <person name="Tomley F."/>
            <person name="Pain A."/>
        </authorList>
    </citation>
    <scope>NUCLEOTIDE SEQUENCE [LARGE SCALE GENOMIC DNA]</scope>
    <source>
        <strain evidence="2">Houghton</strain>
    </source>
</reference>
<dbReference type="Proteomes" id="UP000030744">
    <property type="component" value="Unassembled WGS sequence"/>
</dbReference>
<protein>
    <recommendedName>
        <fullName evidence="4">RAP domain-containing protein</fullName>
    </recommendedName>
</protein>
<dbReference type="PANTHER" id="PTHR14312:SF1">
    <property type="entry name" value="BASIC-LEUCINE ZIPPER TRANSCRIPTION FACTOR A"/>
    <property type="match status" value="1"/>
</dbReference>
<evidence type="ECO:0008006" key="4">
    <source>
        <dbReference type="Google" id="ProtNLM"/>
    </source>
</evidence>
<dbReference type="VEuPathDB" id="ToxoDB:EMH_0004370"/>
<feature type="region of interest" description="Disordered" evidence="1">
    <location>
        <begin position="340"/>
        <end position="398"/>
    </location>
</feature>
<reference evidence="2" key="2">
    <citation type="submission" date="2013-10" db="EMBL/GenBank/DDBJ databases">
        <authorList>
            <person name="Aslett M."/>
        </authorList>
    </citation>
    <scope>NUCLEOTIDE SEQUENCE [LARGE SCALE GENOMIC DNA]</scope>
    <source>
        <strain evidence="2">Houghton</strain>
    </source>
</reference>